<dbReference type="InterPro" id="IPR015943">
    <property type="entry name" value="WD40/YVTN_repeat-like_dom_sf"/>
</dbReference>
<organism evidence="2 3">
    <name type="scientific">Cellulomonas aerilata</name>
    <dbReference type="NCBI Taxonomy" id="515326"/>
    <lineage>
        <taxon>Bacteria</taxon>
        <taxon>Bacillati</taxon>
        <taxon>Actinomycetota</taxon>
        <taxon>Actinomycetes</taxon>
        <taxon>Micrococcales</taxon>
        <taxon>Cellulomonadaceae</taxon>
        <taxon>Cellulomonas</taxon>
    </lineage>
</organism>
<comment type="similarity">
    <text evidence="1">Belongs to the cycloisomerase 2 family.</text>
</comment>
<proteinExistence type="inferred from homology"/>
<dbReference type="Pfam" id="PF10282">
    <property type="entry name" value="Lactonase"/>
    <property type="match status" value="1"/>
</dbReference>
<dbReference type="InterPro" id="IPR050282">
    <property type="entry name" value="Cycloisomerase_2"/>
</dbReference>
<comment type="caution">
    <text evidence="2">The sequence shown here is derived from an EMBL/GenBank/DDBJ whole genome shotgun (WGS) entry which is preliminary data.</text>
</comment>
<evidence type="ECO:0000256" key="1">
    <source>
        <dbReference type="ARBA" id="ARBA00005564"/>
    </source>
</evidence>
<evidence type="ECO:0000313" key="3">
    <source>
        <dbReference type="Proteomes" id="UP000321181"/>
    </source>
</evidence>
<sequence>MTTTAWWVGTYPAAGAGTATGQGEGIWRVDLDPVTGGLCAARLVARTPAPTFLATHPSGRVLYAVAEADPGTVTAFAVTPDGLDPIATVGAGGEWPCHVLLAPDARTLYTSCYGSGTVGVLPLDPDGRFAGPVLAAGGAVQSLGHSGSGPRADRQEGPHAHFAATAPGGAHLLVCDLGTDDVRRLRRGGDGLLTDDGVAAHLPPGTGPRHLAVGGDGAGGHLLHVVGELDGAVHVLRWDPTTATAEPVRTVALTRTPLTAESAPYADGTPLPSHVVLDGDRLVVAVRGPDVLVVLACDPATGLPGDAREVTSGGAWPRHLAVHGDLALVADQVGGRVAVVPLAPSHAVGDGGRVLGTADVPAAACVVPVVG</sequence>
<dbReference type="Gene3D" id="2.130.10.10">
    <property type="entry name" value="YVTN repeat-like/Quinoprotein amine dehydrogenase"/>
    <property type="match status" value="1"/>
</dbReference>
<accession>A0A512DEG5</accession>
<evidence type="ECO:0008006" key="4">
    <source>
        <dbReference type="Google" id="ProtNLM"/>
    </source>
</evidence>
<dbReference type="OrthoDB" id="9790815at2"/>
<dbReference type="GO" id="GO:0017057">
    <property type="term" value="F:6-phosphogluconolactonase activity"/>
    <property type="evidence" value="ECO:0007669"/>
    <property type="project" value="TreeGrafter"/>
</dbReference>
<protein>
    <recommendedName>
        <fullName evidence="4">6-phosphogluconolactonase</fullName>
    </recommendedName>
</protein>
<dbReference type="SUPFAM" id="SSF51004">
    <property type="entry name" value="C-terminal (heme d1) domain of cytochrome cd1-nitrite reductase"/>
    <property type="match status" value="1"/>
</dbReference>
<dbReference type="EMBL" id="BJYY01000016">
    <property type="protein sequence ID" value="GEO34873.1"/>
    <property type="molecule type" value="Genomic_DNA"/>
</dbReference>
<evidence type="ECO:0000313" key="2">
    <source>
        <dbReference type="EMBL" id="GEO34873.1"/>
    </source>
</evidence>
<keyword evidence="3" id="KW-1185">Reference proteome</keyword>
<reference evidence="2 3" key="1">
    <citation type="submission" date="2019-07" db="EMBL/GenBank/DDBJ databases">
        <title>Whole genome shotgun sequence of Cellulomonas aerilata NBRC 106308.</title>
        <authorList>
            <person name="Hosoyama A."/>
            <person name="Uohara A."/>
            <person name="Ohji S."/>
            <person name="Ichikawa N."/>
        </authorList>
    </citation>
    <scope>NUCLEOTIDE SEQUENCE [LARGE SCALE GENOMIC DNA]</scope>
    <source>
        <strain evidence="2 3">NBRC 106308</strain>
    </source>
</reference>
<name>A0A512DEG5_9CELL</name>
<dbReference type="AlphaFoldDB" id="A0A512DEG5"/>
<dbReference type="InterPro" id="IPR011048">
    <property type="entry name" value="Haem_d1_sf"/>
</dbReference>
<dbReference type="RefSeq" id="WP_146905251.1">
    <property type="nucleotide sequence ID" value="NZ_BAAARM010000004.1"/>
</dbReference>
<dbReference type="PANTHER" id="PTHR30344:SF1">
    <property type="entry name" value="6-PHOSPHOGLUCONOLACTONASE"/>
    <property type="match status" value="1"/>
</dbReference>
<dbReference type="InterPro" id="IPR019405">
    <property type="entry name" value="Lactonase_7-beta_prop"/>
</dbReference>
<dbReference type="PANTHER" id="PTHR30344">
    <property type="entry name" value="6-PHOSPHOGLUCONOLACTONASE-RELATED"/>
    <property type="match status" value="1"/>
</dbReference>
<gene>
    <name evidence="2" type="ORF">CAE01nite_25980</name>
</gene>
<dbReference type="Proteomes" id="UP000321181">
    <property type="component" value="Unassembled WGS sequence"/>
</dbReference>